<sequence>MANDPKDRINLAALQQNDPYIERIVETAGQVALYNFNAETNEWEKTDVQGTMFIYTRYLEIFKELLGPVLLVTIFVNSLVIFVASV</sequence>
<keyword evidence="7" id="KW-1185">Reference proteome</keyword>
<keyword evidence="5" id="KW-1133">Transmembrane helix</keyword>
<comment type="caution">
    <text evidence="6">The sequence shown here is derived from an EMBL/GenBank/DDBJ whole genome shotgun (WGS) entry which is preliminary data.</text>
</comment>
<dbReference type="InterPro" id="IPR011993">
    <property type="entry name" value="PH-like_dom_sf"/>
</dbReference>
<evidence type="ECO:0000313" key="6">
    <source>
        <dbReference type="EMBL" id="KAJ8047199.1"/>
    </source>
</evidence>
<evidence type="ECO:0000256" key="5">
    <source>
        <dbReference type="SAM" id="Phobius"/>
    </source>
</evidence>
<feature type="transmembrane region" description="Helical" evidence="5">
    <location>
        <begin position="65"/>
        <end position="84"/>
    </location>
</feature>
<evidence type="ECO:0000256" key="4">
    <source>
        <dbReference type="ARBA" id="ARBA00022664"/>
    </source>
</evidence>
<dbReference type="EMBL" id="JAIZAY010000002">
    <property type="protein sequence ID" value="KAJ8047199.1"/>
    <property type="molecule type" value="Genomic_DNA"/>
</dbReference>
<dbReference type="GO" id="GO:0000290">
    <property type="term" value="P:deadenylation-dependent decapping of nuclear-transcribed mRNA"/>
    <property type="evidence" value="ECO:0007669"/>
    <property type="project" value="InterPro"/>
</dbReference>
<evidence type="ECO:0000256" key="1">
    <source>
        <dbReference type="ARBA" id="ARBA00004496"/>
    </source>
</evidence>
<dbReference type="PANTHER" id="PTHR16290:SF0">
    <property type="entry name" value="DECAPPING PROTEIN 1, ISOFORM A"/>
    <property type="match status" value="1"/>
</dbReference>
<keyword evidence="4" id="KW-0507">mRNA processing</keyword>
<dbReference type="GO" id="GO:0031087">
    <property type="term" value="P:deadenylation-independent decapping of nuclear-transcribed mRNA"/>
    <property type="evidence" value="ECO:0007669"/>
    <property type="project" value="TreeGrafter"/>
</dbReference>
<dbReference type="InterPro" id="IPR010334">
    <property type="entry name" value="Dcp1"/>
</dbReference>
<name>A0A9Q1CME4_HOLLE</name>
<evidence type="ECO:0000256" key="2">
    <source>
        <dbReference type="ARBA" id="ARBA00008778"/>
    </source>
</evidence>
<dbReference type="AlphaFoldDB" id="A0A9Q1CME4"/>
<dbReference type="PANTHER" id="PTHR16290">
    <property type="entry name" value="TRANSCRIPTION FACTOR SMIF DECAPPING ENZYME DCP1"/>
    <property type="match status" value="1"/>
</dbReference>
<keyword evidence="3" id="KW-0963">Cytoplasm</keyword>
<dbReference type="GO" id="GO:0003729">
    <property type="term" value="F:mRNA binding"/>
    <property type="evidence" value="ECO:0007669"/>
    <property type="project" value="TreeGrafter"/>
</dbReference>
<gene>
    <name evidence="6" type="ORF">HOLleu_06139</name>
</gene>
<dbReference type="SUPFAM" id="SSF50729">
    <property type="entry name" value="PH domain-like"/>
    <property type="match status" value="1"/>
</dbReference>
<dbReference type="GO" id="GO:0000932">
    <property type="term" value="C:P-body"/>
    <property type="evidence" value="ECO:0007669"/>
    <property type="project" value="TreeGrafter"/>
</dbReference>
<dbReference type="Proteomes" id="UP001152320">
    <property type="component" value="Chromosome 2"/>
</dbReference>
<accession>A0A9Q1CME4</accession>
<organism evidence="6 7">
    <name type="scientific">Holothuria leucospilota</name>
    <name type="common">Black long sea cucumber</name>
    <name type="synonym">Mertensiothuria leucospilota</name>
    <dbReference type="NCBI Taxonomy" id="206669"/>
    <lineage>
        <taxon>Eukaryota</taxon>
        <taxon>Metazoa</taxon>
        <taxon>Echinodermata</taxon>
        <taxon>Eleutherozoa</taxon>
        <taxon>Echinozoa</taxon>
        <taxon>Holothuroidea</taxon>
        <taxon>Aspidochirotacea</taxon>
        <taxon>Aspidochirotida</taxon>
        <taxon>Holothuriidae</taxon>
        <taxon>Holothuria</taxon>
    </lineage>
</organism>
<dbReference type="GO" id="GO:0008047">
    <property type="term" value="F:enzyme activator activity"/>
    <property type="evidence" value="ECO:0007669"/>
    <property type="project" value="InterPro"/>
</dbReference>
<comment type="subcellular location">
    <subcellularLocation>
        <location evidence="1">Cytoplasm</location>
    </subcellularLocation>
</comment>
<dbReference type="GO" id="GO:0006397">
    <property type="term" value="P:mRNA processing"/>
    <property type="evidence" value="ECO:0007669"/>
    <property type="project" value="UniProtKB-KW"/>
</dbReference>
<dbReference type="Gene3D" id="2.30.29.30">
    <property type="entry name" value="Pleckstrin-homology domain (PH domain)/Phosphotyrosine-binding domain (PTB)"/>
    <property type="match status" value="1"/>
</dbReference>
<comment type="similarity">
    <text evidence="2">Belongs to the DCP1 family.</text>
</comment>
<keyword evidence="5" id="KW-0812">Transmembrane</keyword>
<dbReference type="Pfam" id="PF06058">
    <property type="entry name" value="DCP1"/>
    <property type="match status" value="1"/>
</dbReference>
<protein>
    <submittedName>
        <fullName evidence="6">mRNA-decapping enzyme 1B</fullName>
    </submittedName>
</protein>
<proteinExistence type="inferred from homology"/>
<reference evidence="6" key="1">
    <citation type="submission" date="2021-10" db="EMBL/GenBank/DDBJ databases">
        <title>Tropical sea cucumber genome reveals ecological adaptation and Cuvierian tubules defense mechanism.</title>
        <authorList>
            <person name="Chen T."/>
        </authorList>
    </citation>
    <scope>NUCLEOTIDE SEQUENCE</scope>
    <source>
        <strain evidence="6">Nanhai2018</strain>
        <tissue evidence="6">Muscle</tissue>
    </source>
</reference>
<evidence type="ECO:0000256" key="3">
    <source>
        <dbReference type="ARBA" id="ARBA00022490"/>
    </source>
</evidence>
<evidence type="ECO:0000313" key="7">
    <source>
        <dbReference type="Proteomes" id="UP001152320"/>
    </source>
</evidence>
<keyword evidence="5" id="KW-0472">Membrane</keyword>
<dbReference type="OrthoDB" id="440673at2759"/>